<name>A0A7J6JHS1_COLFN</name>
<keyword evidence="3" id="KW-1185">Reference proteome</keyword>
<gene>
    <name evidence="2" type="ORF">CGGC5_v003313</name>
</gene>
<feature type="compositionally biased region" description="Low complexity" evidence="1">
    <location>
        <begin position="60"/>
        <end position="79"/>
    </location>
</feature>
<evidence type="ECO:0000313" key="3">
    <source>
        <dbReference type="Proteomes" id="UP000011096"/>
    </source>
</evidence>
<accession>A0A7J6JHS1</accession>
<protein>
    <submittedName>
        <fullName evidence="2">Uncharacterized protein</fullName>
    </submittedName>
</protein>
<reference evidence="2 3" key="2">
    <citation type="submission" date="2020-04" db="EMBL/GenBank/DDBJ databases">
        <title>Genome sequencing and assembly of multiple isolates from the Colletotrichum gloeosporioides species complex.</title>
        <authorList>
            <person name="Gan P."/>
            <person name="Shirasu K."/>
        </authorList>
    </citation>
    <scope>NUCLEOTIDE SEQUENCE [LARGE SCALE GENOMIC DNA]</scope>
    <source>
        <strain evidence="2 3">Nara gc5</strain>
    </source>
</reference>
<comment type="caution">
    <text evidence="2">The sequence shown here is derived from an EMBL/GenBank/DDBJ whole genome shotgun (WGS) entry which is preliminary data.</text>
</comment>
<feature type="region of interest" description="Disordered" evidence="1">
    <location>
        <begin position="53"/>
        <end position="79"/>
    </location>
</feature>
<evidence type="ECO:0000256" key="1">
    <source>
        <dbReference type="SAM" id="MobiDB-lite"/>
    </source>
</evidence>
<dbReference type="RefSeq" id="XP_066009568.1">
    <property type="nucleotide sequence ID" value="XM_066151110.1"/>
</dbReference>
<dbReference type="InParanoid" id="A0A7J6JHS1"/>
<reference evidence="2 3" key="1">
    <citation type="submission" date="2012-08" db="EMBL/GenBank/DDBJ databases">
        <authorList>
            <person name="Gan P.H.P."/>
            <person name="Ikeda K."/>
            <person name="Irieda H."/>
            <person name="Narusaka M."/>
            <person name="O'Connell R.J."/>
            <person name="Narusaka Y."/>
            <person name="Takano Y."/>
            <person name="Kubo Y."/>
            <person name="Shirasu K."/>
        </authorList>
    </citation>
    <scope>NUCLEOTIDE SEQUENCE [LARGE SCALE GENOMIC DNA]</scope>
    <source>
        <strain evidence="2 3">Nara gc5</strain>
    </source>
</reference>
<evidence type="ECO:0000313" key="2">
    <source>
        <dbReference type="EMBL" id="KAF4489877.1"/>
    </source>
</evidence>
<sequence length="79" mass="8570">MLIHIASRTTQMRPFRGLHIAAHLPSLVFRLVPCPALACPHLSGLTRLLDPNEGSEVQQTWSSPASRSPTATTPFLAPT</sequence>
<dbReference type="GeneID" id="90979687"/>
<dbReference type="EMBL" id="ANPB02000002">
    <property type="protein sequence ID" value="KAF4489877.1"/>
    <property type="molecule type" value="Genomic_DNA"/>
</dbReference>
<dbReference type="AlphaFoldDB" id="A0A7J6JHS1"/>
<dbReference type="Proteomes" id="UP000011096">
    <property type="component" value="Unassembled WGS sequence"/>
</dbReference>
<proteinExistence type="predicted"/>
<organism evidence="2 3">
    <name type="scientific">Colletotrichum fructicola (strain Nara gc5)</name>
    <name type="common">Anthracnose fungus</name>
    <name type="synonym">Colletotrichum gloeosporioides (strain Nara gc5)</name>
    <dbReference type="NCBI Taxonomy" id="1213859"/>
    <lineage>
        <taxon>Eukaryota</taxon>
        <taxon>Fungi</taxon>
        <taxon>Dikarya</taxon>
        <taxon>Ascomycota</taxon>
        <taxon>Pezizomycotina</taxon>
        <taxon>Sordariomycetes</taxon>
        <taxon>Hypocreomycetidae</taxon>
        <taxon>Glomerellales</taxon>
        <taxon>Glomerellaceae</taxon>
        <taxon>Colletotrichum</taxon>
        <taxon>Colletotrichum gloeosporioides species complex</taxon>
    </lineage>
</organism>